<sequence length="330" mass="33953">MSEQSKSKAVAGLVGGICLSLGLMSGANAAEGDVKITPLGSHDGEFCALDRAMVFEDPNGIRILYDAGRTVAGPDDPRLGNIDVVLVSHMHGDHLGDRRIKETNAGTCGAPEFPVITLPQSNTVDVAVKKQAKIVTGSEMPAFFAAKLEAAGGDPANSLLVRFGGERVVGGVAITTVQADHSNGVSPSFLTGALADDLKAAGLSANVGQPTGYVLTFTNGLVVYLSGDTGITAEQKLVVKDHYEAELVVMNIGDTYTTGPKEAAYVINDLIDPKGVIASHANEPATSGGKLKPGTRTAQFKDLVKAPVHIPLSGRTIAFNGDGGCTAGCD</sequence>
<dbReference type="AlphaFoldDB" id="A0A0F9RF29"/>
<dbReference type="SUPFAM" id="SSF56281">
    <property type="entry name" value="Metallo-hydrolase/oxidoreductase"/>
    <property type="match status" value="1"/>
</dbReference>
<name>A0A0F9RF29_9ZZZZ</name>
<dbReference type="InterPro" id="IPR050114">
    <property type="entry name" value="UPF0173_UPF0282_UlaG_hydrolase"/>
</dbReference>
<comment type="caution">
    <text evidence="1">The sequence shown here is derived from an EMBL/GenBank/DDBJ whole genome shotgun (WGS) entry which is preliminary data.</text>
</comment>
<evidence type="ECO:0008006" key="2">
    <source>
        <dbReference type="Google" id="ProtNLM"/>
    </source>
</evidence>
<dbReference type="EMBL" id="LAZR01000899">
    <property type="protein sequence ID" value="KKN55125.1"/>
    <property type="molecule type" value="Genomic_DNA"/>
</dbReference>
<accession>A0A0F9RF29</accession>
<organism evidence="1">
    <name type="scientific">marine sediment metagenome</name>
    <dbReference type="NCBI Taxonomy" id="412755"/>
    <lineage>
        <taxon>unclassified sequences</taxon>
        <taxon>metagenomes</taxon>
        <taxon>ecological metagenomes</taxon>
    </lineage>
</organism>
<proteinExistence type="predicted"/>
<dbReference type="PANTHER" id="PTHR43546:SF3">
    <property type="entry name" value="UPF0173 METAL-DEPENDENT HYDROLASE MJ1163"/>
    <property type="match status" value="1"/>
</dbReference>
<evidence type="ECO:0000313" key="1">
    <source>
        <dbReference type="EMBL" id="KKN55125.1"/>
    </source>
</evidence>
<dbReference type="Gene3D" id="3.60.15.10">
    <property type="entry name" value="Ribonuclease Z/Hydroxyacylglutathione hydrolase-like"/>
    <property type="match status" value="1"/>
</dbReference>
<protein>
    <recommendedName>
        <fullName evidence="2">Metallo-beta-lactamase domain-containing protein</fullName>
    </recommendedName>
</protein>
<dbReference type="Pfam" id="PF13483">
    <property type="entry name" value="Lactamase_B_3"/>
    <property type="match status" value="1"/>
</dbReference>
<dbReference type="PANTHER" id="PTHR43546">
    <property type="entry name" value="UPF0173 METAL-DEPENDENT HYDROLASE MJ1163-RELATED"/>
    <property type="match status" value="1"/>
</dbReference>
<reference evidence="1" key="1">
    <citation type="journal article" date="2015" name="Nature">
        <title>Complex archaea that bridge the gap between prokaryotes and eukaryotes.</title>
        <authorList>
            <person name="Spang A."/>
            <person name="Saw J.H."/>
            <person name="Jorgensen S.L."/>
            <person name="Zaremba-Niedzwiedzka K."/>
            <person name="Martijn J."/>
            <person name="Lind A.E."/>
            <person name="van Eijk R."/>
            <person name="Schleper C."/>
            <person name="Guy L."/>
            <person name="Ettema T.J."/>
        </authorList>
    </citation>
    <scope>NUCLEOTIDE SEQUENCE</scope>
</reference>
<gene>
    <name evidence="1" type="ORF">LCGC14_0585590</name>
</gene>
<dbReference type="InterPro" id="IPR036866">
    <property type="entry name" value="RibonucZ/Hydroxyglut_hydro"/>
</dbReference>